<reference evidence="2 3" key="1">
    <citation type="journal article" date="2018" name="Sci. Rep.">
        <title>Genomic signatures of local adaptation to the degree of environmental predictability in rotifers.</title>
        <authorList>
            <person name="Franch-Gras L."/>
            <person name="Hahn C."/>
            <person name="Garcia-Roger E.M."/>
            <person name="Carmona M.J."/>
            <person name="Serra M."/>
            <person name="Gomez A."/>
        </authorList>
    </citation>
    <scope>NUCLEOTIDE SEQUENCE [LARGE SCALE GENOMIC DNA]</scope>
    <source>
        <strain evidence="2">HYR1</strain>
    </source>
</reference>
<keyword evidence="1" id="KW-1133">Transmembrane helix</keyword>
<name>A0A3M7QRZ4_BRAPC</name>
<evidence type="ECO:0000256" key="1">
    <source>
        <dbReference type="SAM" id="Phobius"/>
    </source>
</evidence>
<gene>
    <name evidence="2" type="ORF">BpHYR1_047234</name>
</gene>
<organism evidence="2 3">
    <name type="scientific">Brachionus plicatilis</name>
    <name type="common">Marine rotifer</name>
    <name type="synonym">Brachionus muelleri</name>
    <dbReference type="NCBI Taxonomy" id="10195"/>
    <lineage>
        <taxon>Eukaryota</taxon>
        <taxon>Metazoa</taxon>
        <taxon>Spiralia</taxon>
        <taxon>Gnathifera</taxon>
        <taxon>Rotifera</taxon>
        <taxon>Eurotatoria</taxon>
        <taxon>Monogononta</taxon>
        <taxon>Pseudotrocha</taxon>
        <taxon>Ploima</taxon>
        <taxon>Brachionidae</taxon>
        <taxon>Brachionus</taxon>
    </lineage>
</organism>
<dbReference type="AlphaFoldDB" id="A0A3M7QRZ4"/>
<keyword evidence="3" id="KW-1185">Reference proteome</keyword>
<proteinExistence type="predicted"/>
<protein>
    <submittedName>
        <fullName evidence="2">Uncharacterized protein</fullName>
    </submittedName>
</protein>
<accession>A0A3M7QRZ4</accession>
<keyword evidence="1" id="KW-0812">Transmembrane</keyword>
<evidence type="ECO:0000313" key="2">
    <source>
        <dbReference type="EMBL" id="RNA14092.1"/>
    </source>
</evidence>
<comment type="caution">
    <text evidence="2">The sequence shown here is derived from an EMBL/GenBank/DDBJ whole genome shotgun (WGS) entry which is preliminary data.</text>
</comment>
<evidence type="ECO:0000313" key="3">
    <source>
        <dbReference type="Proteomes" id="UP000276133"/>
    </source>
</evidence>
<dbReference type="EMBL" id="REGN01005259">
    <property type="protein sequence ID" value="RNA14092.1"/>
    <property type="molecule type" value="Genomic_DNA"/>
</dbReference>
<dbReference type="Proteomes" id="UP000276133">
    <property type="component" value="Unassembled WGS sequence"/>
</dbReference>
<feature type="transmembrane region" description="Helical" evidence="1">
    <location>
        <begin position="41"/>
        <end position="63"/>
    </location>
</feature>
<keyword evidence="1" id="KW-0472">Membrane</keyword>
<sequence>MILLLFKFRHFLQFRQIIPQIFYNGKSAFRLRNSAKIFPLFAFRVLGIAFVYIHIIIQVFNFIRYNMIFIIRRFVIARVHCKIFQLENKFGYLFLGLVENVNNCSQKNVTMSIKSKISVFIFCEH</sequence>